<keyword evidence="2" id="KW-1185">Reference proteome</keyword>
<evidence type="ECO:0000313" key="1">
    <source>
        <dbReference type="EMBL" id="KAG0433431.1"/>
    </source>
</evidence>
<sequence length="206" mass="22315">MTRGLFLYRRARALKPSACTEIHLHRRDVNADKRTALGRDTMTARMTAVPHTSPAVDNKDPMAPAQKTSALVVPREAAETKAHAPYQTSGCATTTISNKQTRPRKCRAHLLESAKHRDFGRNAANLDDGRLEKIRRTTQRCAEGTIVFLALTMSQVAAVAATTAATVPAPSSAEYLLLAEVAELAELRRETSPTSPDEPSAAVEAD</sequence>
<comment type="caution">
    <text evidence="1">The sequence shown here is derived from an EMBL/GenBank/DDBJ whole genome shotgun (WGS) entry which is preliminary data.</text>
</comment>
<organism evidence="1 2">
    <name type="scientific">Ixodes persulcatus</name>
    <name type="common">Taiga tick</name>
    <dbReference type="NCBI Taxonomy" id="34615"/>
    <lineage>
        <taxon>Eukaryota</taxon>
        <taxon>Metazoa</taxon>
        <taxon>Ecdysozoa</taxon>
        <taxon>Arthropoda</taxon>
        <taxon>Chelicerata</taxon>
        <taxon>Arachnida</taxon>
        <taxon>Acari</taxon>
        <taxon>Parasitiformes</taxon>
        <taxon>Ixodida</taxon>
        <taxon>Ixodoidea</taxon>
        <taxon>Ixodidae</taxon>
        <taxon>Ixodinae</taxon>
        <taxon>Ixodes</taxon>
    </lineage>
</organism>
<evidence type="ECO:0000313" key="2">
    <source>
        <dbReference type="Proteomes" id="UP000805193"/>
    </source>
</evidence>
<dbReference type="Proteomes" id="UP000805193">
    <property type="component" value="Unassembled WGS sequence"/>
</dbReference>
<accession>A0AC60QGU8</accession>
<proteinExistence type="predicted"/>
<protein>
    <submittedName>
        <fullName evidence="1">Uncharacterized protein</fullName>
    </submittedName>
</protein>
<reference evidence="1 2" key="1">
    <citation type="journal article" date="2020" name="Cell">
        <title>Large-Scale Comparative Analyses of Tick Genomes Elucidate Their Genetic Diversity and Vector Capacities.</title>
        <authorList>
            <consortium name="Tick Genome and Microbiome Consortium (TIGMIC)"/>
            <person name="Jia N."/>
            <person name="Wang J."/>
            <person name="Shi W."/>
            <person name="Du L."/>
            <person name="Sun Y."/>
            <person name="Zhan W."/>
            <person name="Jiang J.F."/>
            <person name="Wang Q."/>
            <person name="Zhang B."/>
            <person name="Ji P."/>
            <person name="Bell-Sakyi L."/>
            <person name="Cui X.M."/>
            <person name="Yuan T.T."/>
            <person name="Jiang B.G."/>
            <person name="Yang W.F."/>
            <person name="Lam T.T."/>
            <person name="Chang Q.C."/>
            <person name="Ding S.J."/>
            <person name="Wang X.J."/>
            <person name="Zhu J.G."/>
            <person name="Ruan X.D."/>
            <person name="Zhao L."/>
            <person name="Wei J.T."/>
            <person name="Ye R.Z."/>
            <person name="Que T.C."/>
            <person name="Du C.H."/>
            <person name="Zhou Y.H."/>
            <person name="Cheng J.X."/>
            <person name="Dai P.F."/>
            <person name="Guo W.B."/>
            <person name="Han X.H."/>
            <person name="Huang E.J."/>
            <person name="Li L.F."/>
            <person name="Wei W."/>
            <person name="Gao Y.C."/>
            <person name="Liu J.Z."/>
            <person name="Shao H.Z."/>
            <person name="Wang X."/>
            <person name="Wang C.C."/>
            <person name="Yang T.C."/>
            <person name="Huo Q.B."/>
            <person name="Li W."/>
            <person name="Chen H.Y."/>
            <person name="Chen S.E."/>
            <person name="Zhou L.G."/>
            <person name="Ni X.B."/>
            <person name="Tian J.H."/>
            <person name="Sheng Y."/>
            <person name="Liu T."/>
            <person name="Pan Y.S."/>
            <person name="Xia L.Y."/>
            <person name="Li J."/>
            <person name="Zhao F."/>
            <person name="Cao W.C."/>
        </authorList>
    </citation>
    <scope>NUCLEOTIDE SEQUENCE [LARGE SCALE GENOMIC DNA]</scope>
    <source>
        <strain evidence="1">Iper-2018</strain>
    </source>
</reference>
<name>A0AC60QGU8_IXOPE</name>
<gene>
    <name evidence="1" type="ORF">HPB47_019917</name>
</gene>
<dbReference type="EMBL" id="JABSTQ010009061">
    <property type="protein sequence ID" value="KAG0433431.1"/>
    <property type="molecule type" value="Genomic_DNA"/>
</dbReference>